<feature type="domain" description="DUF1648" evidence="2">
    <location>
        <begin position="17"/>
        <end position="64"/>
    </location>
</feature>
<proteinExistence type="predicted"/>
<dbReference type="Pfam" id="PF13630">
    <property type="entry name" value="SdpI"/>
    <property type="match status" value="1"/>
</dbReference>
<protein>
    <recommendedName>
        <fullName evidence="2">DUF1648 domain-containing protein</fullName>
    </recommendedName>
</protein>
<feature type="transmembrane region" description="Helical" evidence="1">
    <location>
        <begin position="12"/>
        <end position="30"/>
    </location>
</feature>
<comment type="caution">
    <text evidence="3">The sequence shown here is derived from an EMBL/GenBank/DDBJ whole genome shotgun (WGS) entry which is preliminary data.</text>
</comment>
<name>A0A645B676_9ZZZZ</name>
<gene>
    <name evidence="3" type="ORF">SDC9_107420</name>
</gene>
<dbReference type="InterPro" id="IPR026272">
    <property type="entry name" value="SdpI"/>
</dbReference>
<keyword evidence="1" id="KW-0812">Transmembrane</keyword>
<keyword evidence="1" id="KW-0472">Membrane</keyword>
<evidence type="ECO:0000259" key="2">
    <source>
        <dbReference type="Pfam" id="PF07853"/>
    </source>
</evidence>
<keyword evidence="1" id="KW-1133">Transmembrane helix</keyword>
<sequence length="218" mass="24593">MKTKTKLIDRTLVLTTLVCILPILFSLSVYDRLPDQVPIHFDASGNPDNYAHKAFAAFGIPLLLALFNLILQLGLKFDPKRDVKSRIYHISRWILASVSLLVMPITLLIALGNDIPVEKVVPLFVSLLFLILGNYLPKCRQNYTIGIKFPWTLASEYNWNKTHRFTGWLWTAVSIVLLAGLLLNLDAALLFMIAIPALAFLPIIYSFVLSFREPAETP</sequence>
<feature type="transmembrane region" description="Helical" evidence="1">
    <location>
        <begin position="92"/>
        <end position="113"/>
    </location>
</feature>
<dbReference type="GO" id="GO:0009636">
    <property type="term" value="P:response to toxic substance"/>
    <property type="evidence" value="ECO:0007669"/>
    <property type="project" value="TreeGrafter"/>
</dbReference>
<dbReference type="InterPro" id="IPR025962">
    <property type="entry name" value="SdpI/YhfL"/>
</dbReference>
<evidence type="ECO:0000256" key="1">
    <source>
        <dbReference type="SAM" id="Phobius"/>
    </source>
</evidence>
<dbReference type="AlphaFoldDB" id="A0A645B676"/>
<dbReference type="PANTHER" id="PTHR37810:SF5">
    <property type="entry name" value="IMMUNITY PROTEIN SDPI"/>
    <property type="match status" value="1"/>
</dbReference>
<feature type="transmembrane region" description="Helical" evidence="1">
    <location>
        <begin position="189"/>
        <end position="211"/>
    </location>
</feature>
<feature type="transmembrane region" description="Helical" evidence="1">
    <location>
        <begin position="119"/>
        <end position="136"/>
    </location>
</feature>
<reference evidence="3" key="1">
    <citation type="submission" date="2019-08" db="EMBL/GenBank/DDBJ databases">
        <authorList>
            <person name="Kucharzyk K."/>
            <person name="Murdoch R.W."/>
            <person name="Higgins S."/>
            <person name="Loffler F."/>
        </authorList>
    </citation>
    <scope>NUCLEOTIDE SEQUENCE</scope>
</reference>
<organism evidence="3">
    <name type="scientific">bioreactor metagenome</name>
    <dbReference type="NCBI Taxonomy" id="1076179"/>
    <lineage>
        <taxon>unclassified sequences</taxon>
        <taxon>metagenomes</taxon>
        <taxon>ecological metagenomes</taxon>
    </lineage>
</organism>
<dbReference type="InterPro" id="IPR012867">
    <property type="entry name" value="DUF1648"/>
</dbReference>
<dbReference type="PIRSF" id="PIRSF038959">
    <property type="entry name" value="SdpI"/>
    <property type="match status" value="1"/>
</dbReference>
<evidence type="ECO:0000313" key="3">
    <source>
        <dbReference type="EMBL" id="MPM60568.1"/>
    </source>
</evidence>
<feature type="transmembrane region" description="Helical" evidence="1">
    <location>
        <begin position="165"/>
        <end position="183"/>
    </location>
</feature>
<dbReference type="EMBL" id="VSSQ01017867">
    <property type="protein sequence ID" value="MPM60568.1"/>
    <property type="molecule type" value="Genomic_DNA"/>
</dbReference>
<dbReference type="PANTHER" id="PTHR37810">
    <property type="entry name" value="IMMUNITY PROTEIN SDPI"/>
    <property type="match status" value="1"/>
</dbReference>
<dbReference type="Pfam" id="PF07853">
    <property type="entry name" value="DUF1648"/>
    <property type="match status" value="1"/>
</dbReference>
<accession>A0A645B676</accession>
<feature type="transmembrane region" description="Helical" evidence="1">
    <location>
        <begin position="50"/>
        <end position="71"/>
    </location>
</feature>